<dbReference type="InterPro" id="IPR015233">
    <property type="entry name" value="Orange_carotenoid-bd_N"/>
</dbReference>
<organism evidence="3 4">
    <name type="scientific">Gloeobacter morelensis MG652769</name>
    <dbReference type="NCBI Taxonomy" id="2781736"/>
    <lineage>
        <taxon>Bacteria</taxon>
        <taxon>Bacillati</taxon>
        <taxon>Cyanobacteriota</taxon>
        <taxon>Cyanophyceae</taxon>
        <taxon>Gloeobacterales</taxon>
        <taxon>Gloeobacteraceae</taxon>
        <taxon>Gloeobacter</taxon>
        <taxon>Gloeobacter morelensis</taxon>
    </lineage>
</organism>
<comment type="similarity">
    <text evidence="1">Belongs to the orange carotenoid-binding protein family.</text>
</comment>
<keyword evidence="4" id="KW-1185">Reference proteome</keyword>
<keyword evidence="1" id="KW-0472">Membrane</keyword>
<dbReference type="RefSeq" id="WP_230843630.1">
    <property type="nucleotide sequence ID" value="NZ_CP063845.1"/>
</dbReference>
<dbReference type="SUPFAM" id="SSF54427">
    <property type="entry name" value="NTF2-like"/>
    <property type="match status" value="1"/>
</dbReference>
<dbReference type="PROSITE" id="PS51773">
    <property type="entry name" value="OCP_N"/>
    <property type="match status" value="1"/>
</dbReference>
<dbReference type="EMBL" id="CP063845">
    <property type="protein sequence ID" value="UFP96386.1"/>
    <property type="molecule type" value="Genomic_DNA"/>
</dbReference>
<dbReference type="Gene3D" id="3.10.450.50">
    <property type="match status" value="1"/>
</dbReference>
<dbReference type="InterPro" id="IPR032710">
    <property type="entry name" value="NTF2-like_dom_sf"/>
</dbReference>
<evidence type="ECO:0000259" key="2">
    <source>
        <dbReference type="PROSITE" id="PS51773"/>
    </source>
</evidence>
<name>A0ABY3PRP0_9CYAN</name>
<keyword evidence="1" id="KW-0157">Chromophore</keyword>
<dbReference type="Pfam" id="PF02136">
    <property type="entry name" value="NTF2"/>
    <property type="match status" value="1"/>
</dbReference>
<keyword evidence="1" id="KW-0605">Phycobilisome</keyword>
<dbReference type="Gene3D" id="1.10.2090.10">
    <property type="entry name" value="Orange carotenoid-binding protein, N-terminal domain"/>
    <property type="match status" value="1"/>
</dbReference>
<dbReference type="InterPro" id="IPR036917">
    <property type="entry name" value="Orange_carotenoid-bd_N_sf"/>
</dbReference>
<feature type="domain" description="OCP N-terminal" evidence="2">
    <location>
        <begin position="18"/>
        <end position="169"/>
    </location>
</feature>
<dbReference type="Proteomes" id="UP001054846">
    <property type="component" value="Chromosome"/>
</dbReference>
<dbReference type="InterPro" id="IPR002075">
    <property type="entry name" value="NTF2_dom"/>
</dbReference>
<dbReference type="SUPFAM" id="SSF81930">
    <property type="entry name" value="Orange carotenoid protein, N-terminal domain"/>
    <property type="match status" value="1"/>
</dbReference>
<keyword evidence="1" id="KW-0793">Thylakoid</keyword>
<accession>A0ABY3PRP0</accession>
<evidence type="ECO:0000313" key="3">
    <source>
        <dbReference type="EMBL" id="UFP96386.1"/>
    </source>
</evidence>
<evidence type="ECO:0000256" key="1">
    <source>
        <dbReference type="PROSITE-ProRule" id="PRU01109"/>
    </source>
</evidence>
<protein>
    <submittedName>
        <fullName evidence="3">Nuclear transport factor 2 family protein</fullName>
    </submittedName>
</protein>
<reference evidence="3 4" key="1">
    <citation type="journal article" date="2021" name="Genome Biol. Evol.">
        <title>Complete Genome Sequencing of a Novel Gloeobacter Species from a Waterfall Cave in Mexico.</title>
        <authorList>
            <person name="Saw J.H."/>
            <person name="Cardona T."/>
            <person name="Montejano G."/>
        </authorList>
    </citation>
    <scope>NUCLEOTIDE SEQUENCE [LARGE SCALE GENOMIC DNA]</scope>
    <source>
        <strain evidence="3">MG652769</strain>
    </source>
</reference>
<gene>
    <name evidence="3" type="ORF">ISF26_09325</name>
</gene>
<dbReference type="Pfam" id="PF09150">
    <property type="entry name" value="Carot_N"/>
    <property type="match status" value="1"/>
</dbReference>
<keyword evidence="1" id="KW-0042">Antenna complex</keyword>
<proteinExistence type="inferred from homology"/>
<sequence length="324" mass="35655">MVLTIESAQAMFSGNSSPSPIPAILDQFNRLSTEDQLALLWYAYTETGQSITPAALSASSMFLIEDLLDRIKRMSGPEQTQVMFDLVRRADSPVSRSYSSYSANTKLGFWYQLAQWMADGLVAPIQYGYQLSSQGQELFETLKQLDGGQQIQILRDIVVNMGYDPAVSKVTPEPVEFEFIRAEPVAAAKPHIEGIKEPVVLSYFEAMNTDNFAAAVALFAPDGALQPPFRAPIVGHGAIAAYMREEAKGLTLMPQQGISQLLGDGSKQLKITGKVQTPWFGVNVAMNIAWRFALNPEGKIFYVGIDLLASPEELLNLRPDKIAR</sequence>
<evidence type="ECO:0000313" key="4">
    <source>
        <dbReference type="Proteomes" id="UP001054846"/>
    </source>
</evidence>